<keyword evidence="4" id="KW-0274">FAD</keyword>
<dbReference type="SUPFAM" id="SSF51971">
    <property type="entry name" value="Nucleotide-binding domain"/>
    <property type="match status" value="1"/>
</dbReference>
<dbReference type="PANTHER" id="PTHR21197">
    <property type="entry name" value="UDP-GALACTOPYRANOSE MUTASE"/>
    <property type="match status" value="1"/>
</dbReference>
<dbReference type="RefSeq" id="WP_406785800.1">
    <property type="nucleotide sequence ID" value="NZ_JBJIAA010000001.1"/>
</dbReference>
<keyword evidence="5 7" id="KW-0413">Isomerase</keyword>
<dbReference type="PANTHER" id="PTHR21197:SF0">
    <property type="entry name" value="UDP-GALACTOPYRANOSE MUTASE"/>
    <property type="match status" value="1"/>
</dbReference>
<dbReference type="Proteomes" id="UP001623592">
    <property type="component" value="Unassembled WGS sequence"/>
</dbReference>
<comment type="caution">
    <text evidence="7">The sequence shown here is derived from an EMBL/GenBank/DDBJ whole genome shotgun (WGS) entry which is preliminary data.</text>
</comment>
<evidence type="ECO:0000313" key="8">
    <source>
        <dbReference type="Proteomes" id="UP001623592"/>
    </source>
</evidence>
<organism evidence="7 8">
    <name type="scientific">Clostridium neuense</name>
    <dbReference type="NCBI Taxonomy" id="1728934"/>
    <lineage>
        <taxon>Bacteria</taxon>
        <taxon>Bacillati</taxon>
        <taxon>Bacillota</taxon>
        <taxon>Clostridia</taxon>
        <taxon>Eubacteriales</taxon>
        <taxon>Clostridiaceae</taxon>
        <taxon>Clostridium</taxon>
    </lineage>
</organism>
<dbReference type="GO" id="GO:0008767">
    <property type="term" value="F:UDP-galactopyranose mutase activity"/>
    <property type="evidence" value="ECO:0007669"/>
    <property type="project" value="UniProtKB-EC"/>
</dbReference>
<dbReference type="Gene3D" id="3.40.50.720">
    <property type="entry name" value="NAD(P)-binding Rossmann-like Domain"/>
    <property type="match status" value="3"/>
</dbReference>
<dbReference type="InterPro" id="IPR004379">
    <property type="entry name" value="UDP-GALP_mutase"/>
</dbReference>
<protein>
    <submittedName>
        <fullName evidence="7">UDP-galactopyranose mutase</fullName>
        <ecNumber evidence="7">5.4.99.9</ecNumber>
    </submittedName>
</protein>
<name>A0ABW8T9B2_9CLOT</name>
<evidence type="ECO:0000259" key="6">
    <source>
        <dbReference type="Pfam" id="PF03275"/>
    </source>
</evidence>
<comment type="cofactor">
    <cofactor evidence="1">
        <name>FAD</name>
        <dbReference type="ChEBI" id="CHEBI:57692"/>
    </cofactor>
</comment>
<dbReference type="NCBIfam" id="TIGR00031">
    <property type="entry name" value="UDP-GALP_mutase"/>
    <property type="match status" value="1"/>
</dbReference>
<dbReference type="Pfam" id="PF13450">
    <property type="entry name" value="NAD_binding_8"/>
    <property type="match status" value="1"/>
</dbReference>
<gene>
    <name evidence="7" type="primary">glf</name>
    <name evidence="7" type="ORF">ACJDT4_01730</name>
</gene>
<accession>A0ABW8T9B2</accession>
<dbReference type="EC" id="5.4.99.9" evidence="7"/>
<evidence type="ECO:0000256" key="5">
    <source>
        <dbReference type="ARBA" id="ARBA00023235"/>
    </source>
</evidence>
<dbReference type="EMBL" id="JBJIAA010000001">
    <property type="protein sequence ID" value="MFL0249126.1"/>
    <property type="molecule type" value="Genomic_DNA"/>
</dbReference>
<evidence type="ECO:0000313" key="7">
    <source>
        <dbReference type="EMBL" id="MFL0249126.1"/>
    </source>
</evidence>
<evidence type="ECO:0000256" key="1">
    <source>
        <dbReference type="ARBA" id="ARBA00001974"/>
    </source>
</evidence>
<evidence type="ECO:0000256" key="4">
    <source>
        <dbReference type="ARBA" id="ARBA00022827"/>
    </source>
</evidence>
<dbReference type="InterPro" id="IPR015899">
    <property type="entry name" value="UDP-GalPyranose_mutase_C"/>
</dbReference>
<keyword evidence="3" id="KW-0285">Flavoprotein</keyword>
<proteinExistence type="inferred from homology"/>
<evidence type="ECO:0000256" key="3">
    <source>
        <dbReference type="ARBA" id="ARBA00022630"/>
    </source>
</evidence>
<dbReference type="Pfam" id="PF03275">
    <property type="entry name" value="GLF"/>
    <property type="match status" value="1"/>
</dbReference>
<evidence type="ECO:0000256" key="2">
    <source>
        <dbReference type="ARBA" id="ARBA00009321"/>
    </source>
</evidence>
<reference evidence="7 8" key="1">
    <citation type="submission" date="2024-11" db="EMBL/GenBank/DDBJ databases">
        <authorList>
            <person name="Heng Y.C."/>
            <person name="Lim A.C.H."/>
            <person name="Lee J.K.Y."/>
            <person name="Kittelmann S."/>
        </authorList>
    </citation>
    <scope>NUCLEOTIDE SEQUENCE [LARGE SCALE GENOMIC DNA]</scope>
    <source>
        <strain evidence="7 8">WILCCON 0114</strain>
    </source>
</reference>
<comment type="similarity">
    <text evidence="2">Belongs to the UDP-galactopyranose/dTDP-fucopyranose mutase family.</text>
</comment>
<sequence length="366" mass="43999">MNFKYVIIGAGLSGLTLAQKISTELNEHVLVIEKRNHIGGNCYDYYNEEGILIHKYGPHIFHTNHKDVWDYLSKFTKWNYYQHRVLTYIDGNYIPMPITTETVNKLYNLNLSNNEIEDFLKEQAKDIDEIRNSEDVVLSKAGKDIYEKFFKNYTKKQWDVYPNELDKSVISRIPVRYNRDTRYFTDKYQGMPKYGYTKMCENIINNPKIHVLLNTDYKDIIENLEYKYLIYSGPVDYYFDYKYGELKYRSVKFELETLNVESYQDEAVVNYPNDYDFTRITEYKKLTWQENKKTTIAREYPTWDGEPYYPVPQKEYLDQYNLYRNEVEKLKNVFFIGRLAEYKYYNIDAAIKSAFNLFENKIRGLD</sequence>
<keyword evidence="8" id="KW-1185">Reference proteome</keyword>
<feature type="domain" description="UDP-galactopyranose mutase C-terminal" evidence="6">
    <location>
        <begin position="148"/>
        <end position="344"/>
    </location>
</feature>
<dbReference type="SUPFAM" id="SSF54373">
    <property type="entry name" value="FAD-linked reductases, C-terminal domain"/>
    <property type="match status" value="1"/>
</dbReference>